<dbReference type="EMBL" id="AP025739">
    <property type="protein sequence ID" value="BDI30537.1"/>
    <property type="molecule type" value="Genomic_DNA"/>
</dbReference>
<dbReference type="AlphaFoldDB" id="A0A402CVW3"/>
<evidence type="ECO:0000313" key="2">
    <source>
        <dbReference type="Proteomes" id="UP000287394"/>
    </source>
</evidence>
<proteinExistence type="predicted"/>
<evidence type="ECO:0000313" key="1">
    <source>
        <dbReference type="EMBL" id="BDI30537.1"/>
    </source>
</evidence>
<accession>A0A402CVW3</accession>
<organism evidence="1 2">
    <name type="scientific">Capsulimonas corticalis</name>
    <dbReference type="NCBI Taxonomy" id="2219043"/>
    <lineage>
        <taxon>Bacteria</taxon>
        <taxon>Bacillati</taxon>
        <taxon>Armatimonadota</taxon>
        <taxon>Armatimonadia</taxon>
        <taxon>Capsulimonadales</taxon>
        <taxon>Capsulimonadaceae</taxon>
        <taxon>Capsulimonas</taxon>
    </lineage>
</organism>
<reference evidence="1 2" key="1">
    <citation type="journal article" date="2019" name="Int. J. Syst. Evol. Microbiol.">
        <title>Capsulimonas corticalis gen. nov., sp. nov., an aerobic capsulated bacterium, of a novel bacterial order, Capsulimonadales ord. nov., of the class Armatimonadia of the phylum Armatimonadetes.</title>
        <authorList>
            <person name="Li J."/>
            <person name="Kudo C."/>
            <person name="Tonouchi A."/>
        </authorList>
    </citation>
    <scope>NUCLEOTIDE SEQUENCE [LARGE SCALE GENOMIC DNA]</scope>
    <source>
        <strain evidence="1 2">AX-7</strain>
    </source>
</reference>
<keyword evidence="2" id="KW-1185">Reference proteome</keyword>
<dbReference type="KEGG" id="ccot:CCAX7_25880"/>
<dbReference type="Proteomes" id="UP000287394">
    <property type="component" value="Chromosome"/>
</dbReference>
<sequence length="236" mass="25466">MNQLLNDALPIDAAAMLLGLGRTHLLQAAVAGDLEIGVSLQSLIGWKAKRDAEGKAIGEPSEAPIVEQRQDIGMNVEIGFWTPAERFSHKWPDGTIEEYGKSFKADVQVNGKSRTIYIGITQRASAGLDDRARAIVFYNAPPKQRALVEFSGNGDLTTTTKYASPIKEQGGHTHVRLGQSVPAAYNGMATCIFSEIIVGPYAANSVAVVTDIANRDAMLDIMAKHGIIRGVHRGWL</sequence>
<dbReference type="RefSeq" id="WP_119321480.1">
    <property type="nucleotide sequence ID" value="NZ_AP025739.1"/>
</dbReference>
<name>A0A402CVW3_9BACT</name>
<protein>
    <submittedName>
        <fullName evidence="1">Uncharacterized protein</fullName>
    </submittedName>
</protein>
<gene>
    <name evidence="1" type="ORF">CCAX7_25880</name>
</gene>